<gene>
    <name evidence="1" type="ORF">ERS852569_00209</name>
</gene>
<accession>A0A174PSS4</accession>
<protein>
    <submittedName>
        <fullName evidence="1">Uncharacterized protein</fullName>
    </submittedName>
</protein>
<sequence>MANYESVTRSNYFHVKDEDAFSKFMDTVSGDDMHCWSDKDEDGNTLHAFGCDGSIYGIPNGAEDNDFDLFLSELQKHIAPEDAVILMQSGHEKLRYVTGFATVITSGGIETISIDELAISKAREMLKNIEYSPKMDY</sequence>
<dbReference type="EMBL" id="CZBP01000001">
    <property type="protein sequence ID" value="CUP62167.1"/>
    <property type="molecule type" value="Genomic_DNA"/>
</dbReference>
<dbReference type="AlphaFoldDB" id="A0A174PSS4"/>
<reference evidence="1 2" key="1">
    <citation type="submission" date="2015-09" db="EMBL/GenBank/DDBJ databases">
        <authorList>
            <consortium name="Pathogen Informatics"/>
        </authorList>
    </citation>
    <scope>NUCLEOTIDE SEQUENCE [LARGE SCALE GENOMIC DNA]</scope>
    <source>
        <strain evidence="1 2">2789STDY5834957</strain>
    </source>
</reference>
<evidence type="ECO:0000313" key="2">
    <source>
        <dbReference type="Proteomes" id="UP000095762"/>
    </source>
</evidence>
<name>A0A174PSS4_9FIRM</name>
<dbReference type="RefSeq" id="WP_055059241.1">
    <property type="nucleotide sequence ID" value="NZ_CZBP01000001.1"/>
</dbReference>
<proteinExistence type="predicted"/>
<organism evidence="1 2">
    <name type="scientific">Blautia obeum</name>
    <dbReference type="NCBI Taxonomy" id="40520"/>
    <lineage>
        <taxon>Bacteria</taxon>
        <taxon>Bacillati</taxon>
        <taxon>Bacillota</taxon>
        <taxon>Clostridia</taxon>
        <taxon>Lachnospirales</taxon>
        <taxon>Lachnospiraceae</taxon>
        <taxon>Blautia</taxon>
    </lineage>
</organism>
<evidence type="ECO:0000313" key="1">
    <source>
        <dbReference type="EMBL" id="CUP62167.1"/>
    </source>
</evidence>
<dbReference type="Proteomes" id="UP000095762">
    <property type="component" value="Unassembled WGS sequence"/>
</dbReference>